<feature type="chain" id="PRO_5010883328" evidence="5">
    <location>
        <begin position="22"/>
        <end position="61"/>
    </location>
</feature>
<evidence type="ECO:0000256" key="5">
    <source>
        <dbReference type="SAM" id="SignalP"/>
    </source>
</evidence>
<evidence type="ECO:0000256" key="3">
    <source>
        <dbReference type="ARBA" id="ARBA00022656"/>
    </source>
</evidence>
<evidence type="ECO:0000256" key="2">
    <source>
        <dbReference type="ARBA" id="ARBA00022525"/>
    </source>
</evidence>
<dbReference type="GO" id="GO:0005576">
    <property type="term" value="C:extracellular region"/>
    <property type="evidence" value="ECO:0007669"/>
    <property type="project" value="UniProtKB-SubCell"/>
</dbReference>
<keyword evidence="5" id="KW-0732">Signal</keyword>
<name>A0A1W7RB23_9SCOR</name>
<accession>A0A1W7RB23</accession>
<dbReference type="Pfam" id="PF00451">
    <property type="entry name" value="Toxin_2"/>
    <property type="match status" value="1"/>
</dbReference>
<proteinExistence type="predicted"/>
<dbReference type="EMBL" id="GFAH01000048">
    <property type="protein sequence ID" value="JAV48341.1"/>
    <property type="molecule type" value="Transcribed_RNA"/>
</dbReference>
<feature type="signal peptide" evidence="5">
    <location>
        <begin position="1"/>
        <end position="21"/>
    </location>
</feature>
<keyword evidence="4" id="KW-1015">Disulfide bond</keyword>
<dbReference type="PROSITE" id="PS01138">
    <property type="entry name" value="SCORP_SHORT_TOXIN"/>
    <property type="match status" value="1"/>
</dbReference>
<dbReference type="InterPro" id="IPR001947">
    <property type="entry name" value="Scorpion_toxinS_K_inh"/>
</dbReference>
<evidence type="ECO:0000256" key="1">
    <source>
        <dbReference type="ARBA" id="ARBA00004613"/>
    </source>
</evidence>
<protein>
    <submittedName>
        <fullName evidence="6">AKTx</fullName>
    </submittedName>
</protein>
<dbReference type="GO" id="GO:0090729">
    <property type="term" value="F:toxin activity"/>
    <property type="evidence" value="ECO:0007669"/>
    <property type="project" value="UniProtKB-KW"/>
</dbReference>
<evidence type="ECO:0000313" key="6">
    <source>
        <dbReference type="EMBL" id="JAV48341.1"/>
    </source>
</evidence>
<dbReference type="Gene3D" id="3.30.30.10">
    <property type="entry name" value="Knottin, scorpion toxin-like"/>
    <property type="match status" value="1"/>
</dbReference>
<keyword evidence="3" id="KW-0800">Toxin</keyword>
<dbReference type="AlphaFoldDB" id="A0A1W7RB23"/>
<dbReference type="InterPro" id="IPR036574">
    <property type="entry name" value="Scorpion_toxin-like_sf"/>
</dbReference>
<keyword evidence="2" id="KW-0964">Secreted</keyword>
<organism evidence="6">
    <name type="scientific">Hadrurus spadix</name>
    <dbReference type="NCBI Taxonomy" id="141984"/>
    <lineage>
        <taxon>Eukaryota</taxon>
        <taxon>Metazoa</taxon>
        <taxon>Ecdysozoa</taxon>
        <taxon>Arthropoda</taxon>
        <taxon>Chelicerata</taxon>
        <taxon>Arachnida</taxon>
        <taxon>Scorpiones</taxon>
        <taxon>Iurida</taxon>
        <taxon>Iuroidea</taxon>
        <taxon>Hadrurus</taxon>
    </lineage>
</organism>
<evidence type="ECO:0000256" key="4">
    <source>
        <dbReference type="ARBA" id="ARBA00023157"/>
    </source>
</evidence>
<dbReference type="SUPFAM" id="SSF57095">
    <property type="entry name" value="Scorpion toxin-like"/>
    <property type="match status" value="1"/>
</dbReference>
<dbReference type="GO" id="GO:0008200">
    <property type="term" value="F:ion channel inhibitor activity"/>
    <property type="evidence" value="ECO:0007669"/>
    <property type="project" value="InterPro"/>
</dbReference>
<sequence>MNTKLVLIMLMITSVILVFEAETVSSTSCINPKQCTELCRAKGCKHGKCMNRKCHCMLCSK</sequence>
<comment type="subcellular location">
    <subcellularLocation>
        <location evidence="1">Secreted</location>
    </subcellularLocation>
</comment>
<reference evidence="6" key="1">
    <citation type="submission" date="2016-11" db="EMBL/GenBank/DDBJ databases">
        <title>Venom-gland transcriptomics and venom proteomics of the black-back scorpion (Hadrurus spadix) reveal detectability challenges and an unexplored realm of animal toxin diversity.</title>
        <authorList>
            <person name="Rokyta D.R."/>
            <person name="Ward M.J."/>
        </authorList>
    </citation>
    <scope>NUCLEOTIDE SEQUENCE</scope>
    <source>
        <tissue evidence="6">Venom gland</tissue>
    </source>
</reference>